<keyword evidence="4 5" id="KW-0472">Membrane</keyword>
<dbReference type="PANTHER" id="PTHR13715">
    <property type="entry name" value="RYANODINE RECEPTOR AND IP3 RECEPTOR"/>
    <property type="match status" value="1"/>
</dbReference>
<dbReference type="EMBL" id="NIVC01004032">
    <property type="protein sequence ID" value="PAA48869.1"/>
    <property type="molecule type" value="Genomic_DNA"/>
</dbReference>
<dbReference type="Gene3D" id="1.10.287.70">
    <property type="match status" value="1"/>
</dbReference>
<dbReference type="GO" id="GO:0005216">
    <property type="term" value="F:monoatomic ion channel activity"/>
    <property type="evidence" value="ECO:0007669"/>
    <property type="project" value="InterPro"/>
</dbReference>
<keyword evidence="2 5" id="KW-0812">Transmembrane</keyword>
<protein>
    <recommendedName>
        <fullName evidence="7">Ion transport domain-containing protein</fullName>
    </recommendedName>
</protein>
<keyword evidence="3 5" id="KW-1133">Transmembrane helix</keyword>
<sequence length="411" mass="47737">MLVCIVILVSWTEPDSLSDNVPRRPYVAIVSTWLLGALHNVFSACVMIGHFLCSRPRVPTLWHLRTFWPCRFGVPVAQRFNGDARRPSASKLQASIFNFNTFYYIGFFLLSVLGSAFYGYFFAVHLLDIARHNQILSRVIRAVTKNGPSLICVLIYSIAFFYIYALLCFAFYRDTFIPSAGNFCDTMYQCTVTVIRRGLIGGIYSYLVVPEGRSFQYHATKTIFDVSFFIIISTIGLNIIFGIIVDTFSELRDAKWQADQDMRSSCFICSKGSHDFARCKGGFEKHVKSEHNLWSYLFYILYLEEKSRNEFTTIERYVWKLYQKKRTDYFPLYTSLTIKQEDEDAQMSAIVTCVSYLVGKRKELDIARQRELEQLRQRQWEARYAQSRRSRAARMHIQTVRAKQLASDVDD</sequence>
<dbReference type="AlphaFoldDB" id="A0A267DK01"/>
<evidence type="ECO:0000256" key="5">
    <source>
        <dbReference type="SAM" id="Phobius"/>
    </source>
</evidence>
<evidence type="ECO:0000313" key="9">
    <source>
        <dbReference type="Proteomes" id="UP000215902"/>
    </source>
</evidence>
<dbReference type="PANTHER" id="PTHR13715:SF99">
    <property type="entry name" value="INOSITOL 1,4,5-TRISPHOSPHATE RECEPTOR-LIKE PROTEIN A"/>
    <property type="match status" value="1"/>
</dbReference>
<feature type="chain" id="PRO_5013012273" description="Ion transport domain-containing protein" evidence="6">
    <location>
        <begin position="19"/>
        <end position="411"/>
    </location>
</feature>
<name>A0A267DK01_9PLAT</name>
<dbReference type="STRING" id="282301.A0A267DK01"/>
<feature type="transmembrane region" description="Helical" evidence="5">
    <location>
        <begin position="226"/>
        <end position="245"/>
    </location>
</feature>
<feature type="transmembrane region" description="Helical" evidence="5">
    <location>
        <begin position="148"/>
        <end position="172"/>
    </location>
</feature>
<dbReference type="GO" id="GO:0006816">
    <property type="term" value="P:calcium ion transport"/>
    <property type="evidence" value="ECO:0007669"/>
    <property type="project" value="InterPro"/>
</dbReference>
<dbReference type="OrthoDB" id="300855at2759"/>
<dbReference type="InterPro" id="IPR015925">
    <property type="entry name" value="Ryanodine_IP3_receptor"/>
</dbReference>
<evidence type="ECO:0000259" key="7">
    <source>
        <dbReference type="Pfam" id="PF00520"/>
    </source>
</evidence>
<evidence type="ECO:0000313" key="8">
    <source>
        <dbReference type="EMBL" id="PAA48869.1"/>
    </source>
</evidence>
<proteinExistence type="predicted"/>
<gene>
    <name evidence="8" type="ORF">BOX15_Mlig012536g2</name>
</gene>
<accession>A0A267DK01</accession>
<evidence type="ECO:0000256" key="4">
    <source>
        <dbReference type="ARBA" id="ARBA00023136"/>
    </source>
</evidence>
<evidence type="ECO:0000256" key="2">
    <source>
        <dbReference type="ARBA" id="ARBA00022692"/>
    </source>
</evidence>
<dbReference type="Pfam" id="PF00520">
    <property type="entry name" value="Ion_trans"/>
    <property type="match status" value="1"/>
</dbReference>
<comment type="caution">
    <text evidence="8">The sequence shown here is derived from an EMBL/GenBank/DDBJ whole genome shotgun (WGS) entry which is preliminary data.</text>
</comment>
<reference evidence="8 9" key="1">
    <citation type="submission" date="2017-06" db="EMBL/GenBank/DDBJ databases">
        <title>A platform for efficient transgenesis in Macrostomum lignano, a flatworm model organism for stem cell research.</title>
        <authorList>
            <person name="Berezikov E."/>
        </authorList>
    </citation>
    <scope>NUCLEOTIDE SEQUENCE [LARGE SCALE GENOMIC DNA]</scope>
    <source>
        <strain evidence="8">DV1</strain>
        <tissue evidence="8">Whole organism</tissue>
    </source>
</reference>
<dbReference type="Proteomes" id="UP000215902">
    <property type="component" value="Unassembled WGS sequence"/>
</dbReference>
<feature type="signal peptide" evidence="6">
    <location>
        <begin position="1"/>
        <end position="18"/>
    </location>
</feature>
<evidence type="ECO:0000256" key="1">
    <source>
        <dbReference type="ARBA" id="ARBA00004141"/>
    </source>
</evidence>
<dbReference type="InterPro" id="IPR005821">
    <property type="entry name" value="Ion_trans_dom"/>
</dbReference>
<comment type="subcellular location">
    <subcellularLocation>
        <location evidence="1">Membrane</location>
        <topology evidence="1">Multi-pass membrane protein</topology>
    </subcellularLocation>
</comment>
<feature type="domain" description="Ion transport" evidence="7">
    <location>
        <begin position="102"/>
        <end position="254"/>
    </location>
</feature>
<keyword evidence="6" id="KW-0732">Signal</keyword>
<organism evidence="8 9">
    <name type="scientific">Macrostomum lignano</name>
    <dbReference type="NCBI Taxonomy" id="282301"/>
    <lineage>
        <taxon>Eukaryota</taxon>
        <taxon>Metazoa</taxon>
        <taxon>Spiralia</taxon>
        <taxon>Lophotrochozoa</taxon>
        <taxon>Platyhelminthes</taxon>
        <taxon>Rhabditophora</taxon>
        <taxon>Macrostomorpha</taxon>
        <taxon>Macrostomida</taxon>
        <taxon>Macrostomidae</taxon>
        <taxon>Macrostomum</taxon>
    </lineage>
</organism>
<dbReference type="GO" id="GO:0016020">
    <property type="term" value="C:membrane"/>
    <property type="evidence" value="ECO:0007669"/>
    <property type="project" value="UniProtKB-SubCell"/>
</dbReference>
<feature type="transmembrane region" description="Helical" evidence="5">
    <location>
        <begin position="26"/>
        <end position="52"/>
    </location>
</feature>
<evidence type="ECO:0000256" key="3">
    <source>
        <dbReference type="ARBA" id="ARBA00022989"/>
    </source>
</evidence>
<evidence type="ECO:0000256" key="6">
    <source>
        <dbReference type="SAM" id="SignalP"/>
    </source>
</evidence>
<feature type="transmembrane region" description="Helical" evidence="5">
    <location>
        <begin position="102"/>
        <end position="127"/>
    </location>
</feature>
<keyword evidence="9" id="KW-1185">Reference proteome</keyword>